<evidence type="ECO:0000313" key="1">
    <source>
        <dbReference type="EMBL" id="KAJ7018636.1"/>
    </source>
</evidence>
<dbReference type="EMBL" id="JARJCM010000330">
    <property type="protein sequence ID" value="KAJ7018636.1"/>
    <property type="molecule type" value="Genomic_DNA"/>
</dbReference>
<dbReference type="Proteomes" id="UP001218188">
    <property type="component" value="Unassembled WGS sequence"/>
</dbReference>
<evidence type="ECO:0000313" key="2">
    <source>
        <dbReference type="Proteomes" id="UP001218188"/>
    </source>
</evidence>
<accession>A0AAD6WP81</accession>
<proteinExistence type="predicted"/>
<organism evidence="1 2">
    <name type="scientific">Mycena alexandri</name>
    <dbReference type="NCBI Taxonomy" id="1745969"/>
    <lineage>
        <taxon>Eukaryota</taxon>
        <taxon>Fungi</taxon>
        <taxon>Dikarya</taxon>
        <taxon>Basidiomycota</taxon>
        <taxon>Agaricomycotina</taxon>
        <taxon>Agaricomycetes</taxon>
        <taxon>Agaricomycetidae</taxon>
        <taxon>Agaricales</taxon>
        <taxon>Marasmiineae</taxon>
        <taxon>Mycenaceae</taxon>
        <taxon>Mycena</taxon>
    </lineage>
</organism>
<gene>
    <name evidence="1" type="ORF">C8F04DRAFT_1198724</name>
</gene>
<dbReference type="AlphaFoldDB" id="A0AAD6WP81"/>
<keyword evidence="2" id="KW-1185">Reference proteome</keyword>
<reference evidence="1" key="1">
    <citation type="submission" date="2023-03" db="EMBL/GenBank/DDBJ databases">
        <title>Massive genome expansion in bonnet fungi (Mycena s.s.) driven by repeated elements and novel gene families across ecological guilds.</title>
        <authorList>
            <consortium name="Lawrence Berkeley National Laboratory"/>
            <person name="Harder C.B."/>
            <person name="Miyauchi S."/>
            <person name="Viragh M."/>
            <person name="Kuo A."/>
            <person name="Thoen E."/>
            <person name="Andreopoulos B."/>
            <person name="Lu D."/>
            <person name="Skrede I."/>
            <person name="Drula E."/>
            <person name="Henrissat B."/>
            <person name="Morin E."/>
            <person name="Kohler A."/>
            <person name="Barry K."/>
            <person name="LaButti K."/>
            <person name="Morin E."/>
            <person name="Salamov A."/>
            <person name="Lipzen A."/>
            <person name="Mereny Z."/>
            <person name="Hegedus B."/>
            <person name="Baldrian P."/>
            <person name="Stursova M."/>
            <person name="Weitz H."/>
            <person name="Taylor A."/>
            <person name="Grigoriev I.V."/>
            <person name="Nagy L.G."/>
            <person name="Martin F."/>
            <person name="Kauserud H."/>
        </authorList>
    </citation>
    <scope>NUCLEOTIDE SEQUENCE</scope>
    <source>
        <strain evidence="1">CBHHK200</strain>
    </source>
</reference>
<name>A0AAD6WP81_9AGAR</name>
<sequence length="159" mass="17713">MPSYTRPTLPRNEYEDGAEQARGRLARCGAVCMVRGVGSSDGWPAYTSVSASRVRPRGAGDGGEGRWVTGTPAELVTPVRVVLVRRGRIVRGRAGGVKQMRDKVSVPVDDKSECERMTRQLEARSWLECTWDMYIADTYSTRLTEAETNHSRTRKHGKK</sequence>
<comment type="caution">
    <text evidence="1">The sequence shown here is derived from an EMBL/GenBank/DDBJ whole genome shotgun (WGS) entry which is preliminary data.</text>
</comment>
<protein>
    <submittedName>
        <fullName evidence="1">Uncharacterized protein</fullName>
    </submittedName>
</protein>